<feature type="compositionally biased region" description="Low complexity" evidence="9">
    <location>
        <begin position="163"/>
        <end position="180"/>
    </location>
</feature>
<keyword evidence="7" id="KW-1133">Transmembrane helix</keyword>
<keyword evidence="12" id="KW-1185">Reference proteome</keyword>
<reference evidence="12" key="1">
    <citation type="journal article" date="2019" name="Int. J. Syst. Evol. Microbiol.">
        <title>The Global Catalogue of Microorganisms (GCM) 10K type strain sequencing project: providing services to taxonomists for standard genome sequencing and annotation.</title>
        <authorList>
            <consortium name="The Broad Institute Genomics Platform"/>
            <consortium name="The Broad Institute Genome Sequencing Center for Infectious Disease"/>
            <person name="Wu L."/>
            <person name="Ma J."/>
        </authorList>
    </citation>
    <scope>NUCLEOTIDE SEQUENCE [LARGE SCALE GENOMIC DNA]</scope>
    <source>
        <strain evidence="12">KCTC 12847</strain>
    </source>
</reference>
<protein>
    <submittedName>
        <fullName evidence="11">Type II secretion system protein N</fullName>
    </submittedName>
</protein>
<feature type="region of interest" description="Disordered" evidence="9">
    <location>
        <begin position="138"/>
        <end position="186"/>
    </location>
</feature>
<gene>
    <name evidence="11" type="ORF">ACFOEI_01180</name>
</gene>
<dbReference type="Gene3D" id="2.30.42.10">
    <property type="match status" value="1"/>
</dbReference>
<keyword evidence="4" id="KW-0997">Cell inner membrane</keyword>
<accession>A0ABV7LVM6</accession>
<dbReference type="Gene3D" id="2.30.30.830">
    <property type="match status" value="1"/>
</dbReference>
<dbReference type="Proteomes" id="UP001595640">
    <property type="component" value="Unassembled WGS sequence"/>
</dbReference>
<dbReference type="SUPFAM" id="SSF50156">
    <property type="entry name" value="PDZ domain-like"/>
    <property type="match status" value="1"/>
</dbReference>
<keyword evidence="3" id="KW-1003">Cell membrane</keyword>
<sequence length="298" mass="32760">MNTLRVLLTPLARLNPVWRWLAWCLLAWLSARVFADGASLVWRLSHSSTAITSAYTPPVATLPVVGNTLWQRDLSAQGPALPLTRLPLTIVGVARGMPLSRSVLILDMPTGQQVVTLGERIDDQVRLVDITDEGLTLDNRGRQESLPWPQAQPADSAPIVSIDSQSPAAPAPSSQAGDADATPRPVDWPDKAFTSRFGDDYLQSLFNDPTPLLRYFQAAPVLEDQQLKGYRLRPGTDASLFEVLPLESGDVLTAIEGHPIREGDAFPLIQKRLRQARSLHVQLQRDGRPITLKVEFSS</sequence>
<evidence type="ECO:0000256" key="2">
    <source>
        <dbReference type="ARBA" id="ARBA00022448"/>
    </source>
</evidence>
<evidence type="ECO:0000256" key="9">
    <source>
        <dbReference type="SAM" id="MobiDB-lite"/>
    </source>
</evidence>
<evidence type="ECO:0000259" key="10">
    <source>
        <dbReference type="Pfam" id="PF11356"/>
    </source>
</evidence>
<keyword evidence="8" id="KW-0472">Membrane</keyword>
<dbReference type="RefSeq" id="WP_019019640.1">
    <property type="nucleotide sequence ID" value="NZ_BMXD01000008.1"/>
</dbReference>
<name>A0ABV7LVM6_9GAMM</name>
<evidence type="ECO:0000313" key="11">
    <source>
        <dbReference type="EMBL" id="MFC3290678.1"/>
    </source>
</evidence>
<keyword evidence="2" id="KW-0813">Transport</keyword>
<evidence type="ECO:0000256" key="8">
    <source>
        <dbReference type="ARBA" id="ARBA00023136"/>
    </source>
</evidence>
<keyword evidence="5" id="KW-0812">Transmembrane</keyword>
<comment type="subcellular location">
    <subcellularLocation>
        <location evidence="1">Cell inner membrane</location>
    </subcellularLocation>
</comment>
<evidence type="ECO:0000256" key="1">
    <source>
        <dbReference type="ARBA" id="ARBA00004533"/>
    </source>
</evidence>
<comment type="caution">
    <text evidence="11">The sequence shown here is derived from an EMBL/GenBank/DDBJ whole genome shotgun (WGS) entry which is preliminary data.</text>
</comment>
<evidence type="ECO:0000256" key="3">
    <source>
        <dbReference type="ARBA" id="ARBA00022475"/>
    </source>
</evidence>
<evidence type="ECO:0000256" key="5">
    <source>
        <dbReference type="ARBA" id="ARBA00022692"/>
    </source>
</evidence>
<dbReference type="EMBL" id="JBHRUH010000003">
    <property type="protein sequence ID" value="MFC3290678.1"/>
    <property type="molecule type" value="Genomic_DNA"/>
</dbReference>
<evidence type="ECO:0000256" key="6">
    <source>
        <dbReference type="ARBA" id="ARBA00022927"/>
    </source>
</evidence>
<evidence type="ECO:0000256" key="7">
    <source>
        <dbReference type="ARBA" id="ARBA00022989"/>
    </source>
</evidence>
<proteinExistence type="predicted"/>
<feature type="domain" description="Type II secretion system protein GspC N-terminal" evidence="10">
    <location>
        <begin position="79"/>
        <end position="147"/>
    </location>
</feature>
<evidence type="ECO:0000313" key="12">
    <source>
        <dbReference type="Proteomes" id="UP001595640"/>
    </source>
</evidence>
<dbReference type="Pfam" id="PF11356">
    <property type="entry name" value="T2SSC"/>
    <property type="match status" value="1"/>
</dbReference>
<dbReference type="InterPro" id="IPR024961">
    <property type="entry name" value="T2SS_GspC_N"/>
</dbReference>
<evidence type="ECO:0000256" key="4">
    <source>
        <dbReference type="ARBA" id="ARBA00022519"/>
    </source>
</evidence>
<organism evidence="11 12">
    <name type="scientific">Modicisalibacter luteus</name>
    <dbReference type="NCBI Taxonomy" id="453962"/>
    <lineage>
        <taxon>Bacteria</taxon>
        <taxon>Pseudomonadati</taxon>
        <taxon>Pseudomonadota</taxon>
        <taxon>Gammaproteobacteria</taxon>
        <taxon>Oceanospirillales</taxon>
        <taxon>Halomonadaceae</taxon>
        <taxon>Modicisalibacter</taxon>
    </lineage>
</organism>
<keyword evidence="6" id="KW-0653">Protein transport</keyword>
<dbReference type="InterPro" id="IPR036034">
    <property type="entry name" value="PDZ_sf"/>
</dbReference>